<dbReference type="SMART" id="SM01130">
    <property type="entry name" value="DHDPS"/>
    <property type="match status" value="1"/>
</dbReference>
<evidence type="ECO:0000256" key="10">
    <source>
        <dbReference type="HAMAP-Rule" id="MF_00418"/>
    </source>
</evidence>
<keyword evidence="8 10" id="KW-0704">Schiff base</keyword>
<dbReference type="InterPro" id="IPR013785">
    <property type="entry name" value="Aldolase_TIM"/>
</dbReference>
<dbReference type="InterPro" id="IPR005263">
    <property type="entry name" value="DapA"/>
</dbReference>
<comment type="catalytic activity">
    <reaction evidence="9 10">
        <text>L-aspartate 4-semialdehyde + pyruvate = (2S,4S)-4-hydroxy-2,3,4,5-tetrahydrodipicolinate + H2O + H(+)</text>
        <dbReference type="Rhea" id="RHEA:34171"/>
        <dbReference type="ChEBI" id="CHEBI:15361"/>
        <dbReference type="ChEBI" id="CHEBI:15377"/>
        <dbReference type="ChEBI" id="CHEBI:15378"/>
        <dbReference type="ChEBI" id="CHEBI:67139"/>
        <dbReference type="ChEBI" id="CHEBI:537519"/>
        <dbReference type="EC" id="4.3.3.7"/>
    </reaction>
</comment>
<dbReference type="PIRSF" id="PIRSF001365">
    <property type="entry name" value="DHDPS"/>
    <property type="match status" value="1"/>
</dbReference>
<feature type="site" description="Part of a proton relay during catalysis" evidence="10">
    <location>
        <position position="107"/>
    </location>
</feature>
<feature type="binding site" evidence="10 13">
    <location>
        <position position="45"/>
    </location>
    <ligand>
        <name>pyruvate</name>
        <dbReference type="ChEBI" id="CHEBI:15361"/>
    </ligand>
</feature>
<evidence type="ECO:0000256" key="4">
    <source>
        <dbReference type="ARBA" id="ARBA00022605"/>
    </source>
</evidence>
<dbReference type="Pfam" id="PF00701">
    <property type="entry name" value="DHDPS"/>
    <property type="match status" value="1"/>
</dbReference>
<evidence type="ECO:0000256" key="13">
    <source>
        <dbReference type="PIRSR" id="PIRSR001365-2"/>
    </source>
</evidence>
<feature type="active site" description="Proton donor/acceptor" evidence="10 12">
    <location>
        <position position="133"/>
    </location>
</feature>
<dbReference type="NCBIfam" id="TIGR00674">
    <property type="entry name" value="dapA"/>
    <property type="match status" value="1"/>
</dbReference>
<evidence type="ECO:0000256" key="9">
    <source>
        <dbReference type="ARBA" id="ARBA00047836"/>
    </source>
</evidence>
<sequence>MFTGLIPAMVTPFDEREEVDLAATEAVIERFIAAGVDGISVLGSTGEFSHLTLGERKSFAGETARIVAGRIPLIVGVGSPGTRESVELARNAEEAGADGVLVVAPFYWKVGEEALFKHFAAVAEAVSIPTLIYNLPLLTGVDLSPSLVARVAREHPNVTGLKDTVTEYSHTVNVLREVRQVRYDFSVLAGFEDQILPSMLAGGDGSICGLANVAPDLFVNLVRSVRNGDLGEAAELHKRVLSLTALASLGDTPLGAVKLAMNALDVPISPTVRGPAPTLPEEARGEVEAVLREAGVMVAQEAG</sequence>
<dbReference type="GO" id="GO:0008840">
    <property type="term" value="F:4-hydroxy-tetrahydrodipicolinate synthase activity"/>
    <property type="evidence" value="ECO:0007669"/>
    <property type="project" value="UniProtKB-UniRule"/>
</dbReference>
<reference evidence="14" key="1">
    <citation type="submission" date="2020-02" db="EMBL/GenBank/DDBJ databases">
        <authorList>
            <person name="Meier V. D."/>
        </authorList>
    </citation>
    <scope>NUCLEOTIDE SEQUENCE</scope>
    <source>
        <strain evidence="14">AVDCRST_MAG37</strain>
    </source>
</reference>
<keyword evidence="4 10" id="KW-0028">Amino-acid biosynthesis</keyword>
<accession>A0A6J4QBM6</accession>
<comment type="similarity">
    <text evidence="10 11">Belongs to the DapA family.</text>
</comment>
<dbReference type="PRINTS" id="PR00146">
    <property type="entry name" value="DHPICSNTHASE"/>
</dbReference>
<comment type="function">
    <text evidence="1 10">Catalyzes the condensation of (S)-aspartate-beta-semialdehyde [(S)-ASA] and pyruvate to 4-hydroxy-tetrahydrodipicolinate (HTPA).</text>
</comment>
<dbReference type="Gene3D" id="3.20.20.70">
    <property type="entry name" value="Aldolase class I"/>
    <property type="match status" value="1"/>
</dbReference>
<comment type="caution">
    <text evidence="10">Was originally thought to be a dihydrodipicolinate synthase (DHDPS), catalyzing the condensation of (S)-aspartate-beta-semialdehyde [(S)-ASA] and pyruvate to dihydrodipicolinate (DHDP). However, it was shown in E.coli that the product of the enzymatic reaction is not dihydrodipicolinate but in fact (4S)-4-hydroxy-2,3,4,5-tetrahydro-(2S)-dipicolinic acid (HTPA), and that the consecutive dehydration reaction leading to DHDP is not spontaneous but catalyzed by DapB.</text>
</comment>
<evidence type="ECO:0000256" key="12">
    <source>
        <dbReference type="PIRSR" id="PIRSR001365-1"/>
    </source>
</evidence>
<evidence type="ECO:0000256" key="7">
    <source>
        <dbReference type="ARBA" id="ARBA00023239"/>
    </source>
</evidence>
<dbReference type="GO" id="GO:0019877">
    <property type="term" value="P:diaminopimelate biosynthetic process"/>
    <property type="evidence" value="ECO:0007669"/>
    <property type="project" value="UniProtKB-UniRule"/>
</dbReference>
<proteinExistence type="inferred from homology"/>
<evidence type="ECO:0000256" key="5">
    <source>
        <dbReference type="ARBA" id="ARBA00022915"/>
    </source>
</evidence>
<keyword evidence="6 10" id="KW-0457">Lysine biosynthesis</keyword>
<organism evidence="14">
    <name type="scientific">uncultured Rubrobacteraceae bacterium</name>
    <dbReference type="NCBI Taxonomy" id="349277"/>
    <lineage>
        <taxon>Bacteria</taxon>
        <taxon>Bacillati</taxon>
        <taxon>Actinomycetota</taxon>
        <taxon>Rubrobacteria</taxon>
        <taxon>Rubrobacterales</taxon>
        <taxon>Rubrobacteraceae</taxon>
        <taxon>environmental samples</taxon>
    </lineage>
</organism>
<keyword evidence="7 10" id="KW-0456">Lyase</keyword>
<keyword evidence="5 10" id="KW-0220">Diaminopimelate biosynthesis</keyword>
<evidence type="ECO:0000256" key="3">
    <source>
        <dbReference type="ARBA" id="ARBA00012086"/>
    </source>
</evidence>
<feature type="binding site" evidence="10 13">
    <location>
        <position position="207"/>
    </location>
    <ligand>
        <name>pyruvate</name>
        <dbReference type="ChEBI" id="CHEBI:15361"/>
    </ligand>
</feature>
<dbReference type="EMBL" id="CADCVD010000053">
    <property type="protein sequence ID" value="CAA9440064.1"/>
    <property type="molecule type" value="Genomic_DNA"/>
</dbReference>
<evidence type="ECO:0000256" key="2">
    <source>
        <dbReference type="ARBA" id="ARBA00005120"/>
    </source>
</evidence>
<evidence type="ECO:0000256" key="8">
    <source>
        <dbReference type="ARBA" id="ARBA00023270"/>
    </source>
</evidence>
<evidence type="ECO:0000256" key="11">
    <source>
        <dbReference type="PIRNR" id="PIRNR001365"/>
    </source>
</evidence>
<dbReference type="PANTHER" id="PTHR12128">
    <property type="entry name" value="DIHYDRODIPICOLINATE SYNTHASE"/>
    <property type="match status" value="1"/>
</dbReference>
<dbReference type="InterPro" id="IPR020625">
    <property type="entry name" value="Schiff_base-form_aldolases_AS"/>
</dbReference>
<dbReference type="GO" id="GO:0009089">
    <property type="term" value="P:lysine biosynthetic process via diaminopimelate"/>
    <property type="evidence" value="ECO:0007669"/>
    <property type="project" value="UniProtKB-UniRule"/>
</dbReference>
<name>A0A6J4QBM6_9ACTN</name>
<gene>
    <name evidence="10" type="primary">dapA</name>
    <name evidence="14" type="ORF">AVDCRST_MAG37-1286</name>
</gene>
<comment type="subunit">
    <text evidence="10">Homotetramer; dimer of dimers.</text>
</comment>
<evidence type="ECO:0000313" key="14">
    <source>
        <dbReference type="EMBL" id="CAA9440064.1"/>
    </source>
</evidence>
<keyword evidence="10" id="KW-0963">Cytoplasm</keyword>
<protein>
    <recommendedName>
        <fullName evidence="3 10">4-hydroxy-tetrahydrodipicolinate synthase</fullName>
        <shortName evidence="10">HTPA synthase</shortName>
        <ecNumber evidence="3 10">4.3.3.7</ecNumber>
    </recommendedName>
</protein>
<dbReference type="EC" id="4.3.3.7" evidence="3 10"/>
<evidence type="ECO:0000256" key="1">
    <source>
        <dbReference type="ARBA" id="ARBA00003294"/>
    </source>
</evidence>
<feature type="site" description="Part of a proton relay during catalysis" evidence="10">
    <location>
        <position position="44"/>
    </location>
</feature>
<feature type="active site" description="Schiff-base intermediate with substrate" evidence="10 12">
    <location>
        <position position="162"/>
    </location>
</feature>
<dbReference type="AlphaFoldDB" id="A0A6J4QBM6"/>
<evidence type="ECO:0000256" key="6">
    <source>
        <dbReference type="ARBA" id="ARBA00023154"/>
    </source>
</evidence>
<comment type="pathway">
    <text evidence="2 10">Amino-acid biosynthesis; L-lysine biosynthesis via DAP pathway; (S)-tetrahydrodipicolinate from L-aspartate: step 3/4.</text>
</comment>
<dbReference type="GO" id="GO:0005829">
    <property type="term" value="C:cytosol"/>
    <property type="evidence" value="ECO:0007669"/>
    <property type="project" value="TreeGrafter"/>
</dbReference>
<dbReference type="HAMAP" id="MF_00418">
    <property type="entry name" value="DapA"/>
    <property type="match status" value="1"/>
</dbReference>
<dbReference type="PANTHER" id="PTHR12128:SF28">
    <property type="entry name" value="2-DEHYDRO-3-DEOXY-D-GLUCONATE ALDOLASE YAGE-RELATED"/>
    <property type="match status" value="1"/>
</dbReference>
<dbReference type="InterPro" id="IPR002220">
    <property type="entry name" value="DapA-like"/>
</dbReference>
<dbReference type="CDD" id="cd00408">
    <property type="entry name" value="DHDPS-like"/>
    <property type="match status" value="1"/>
</dbReference>
<dbReference type="PROSITE" id="PS00666">
    <property type="entry name" value="DHDPS_2"/>
    <property type="match status" value="1"/>
</dbReference>
<dbReference type="UniPathway" id="UPA00034">
    <property type="reaction ID" value="UER00017"/>
</dbReference>
<comment type="subcellular location">
    <subcellularLocation>
        <location evidence="10">Cytoplasm</location>
    </subcellularLocation>
</comment>
<dbReference type="SUPFAM" id="SSF51569">
    <property type="entry name" value="Aldolase"/>
    <property type="match status" value="1"/>
</dbReference>